<keyword evidence="2" id="KW-1185">Reference proteome</keyword>
<reference evidence="1 2" key="1">
    <citation type="journal article" date="2019" name="Nat. Ecol. Evol.">
        <title>Megaphylogeny resolves global patterns of mushroom evolution.</title>
        <authorList>
            <person name="Varga T."/>
            <person name="Krizsan K."/>
            <person name="Foldi C."/>
            <person name="Dima B."/>
            <person name="Sanchez-Garcia M."/>
            <person name="Sanchez-Ramirez S."/>
            <person name="Szollosi G.J."/>
            <person name="Szarkandi J.G."/>
            <person name="Papp V."/>
            <person name="Albert L."/>
            <person name="Andreopoulos W."/>
            <person name="Angelini C."/>
            <person name="Antonin V."/>
            <person name="Barry K.W."/>
            <person name="Bougher N.L."/>
            <person name="Buchanan P."/>
            <person name="Buyck B."/>
            <person name="Bense V."/>
            <person name="Catcheside P."/>
            <person name="Chovatia M."/>
            <person name="Cooper J."/>
            <person name="Damon W."/>
            <person name="Desjardin D."/>
            <person name="Finy P."/>
            <person name="Geml J."/>
            <person name="Haridas S."/>
            <person name="Hughes K."/>
            <person name="Justo A."/>
            <person name="Karasinski D."/>
            <person name="Kautmanova I."/>
            <person name="Kiss B."/>
            <person name="Kocsube S."/>
            <person name="Kotiranta H."/>
            <person name="LaButti K.M."/>
            <person name="Lechner B.E."/>
            <person name="Liimatainen K."/>
            <person name="Lipzen A."/>
            <person name="Lukacs Z."/>
            <person name="Mihaltcheva S."/>
            <person name="Morgado L.N."/>
            <person name="Niskanen T."/>
            <person name="Noordeloos M.E."/>
            <person name="Ohm R.A."/>
            <person name="Ortiz-Santana B."/>
            <person name="Ovrebo C."/>
            <person name="Racz N."/>
            <person name="Riley R."/>
            <person name="Savchenko A."/>
            <person name="Shiryaev A."/>
            <person name="Soop K."/>
            <person name="Spirin V."/>
            <person name="Szebenyi C."/>
            <person name="Tomsovsky M."/>
            <person name="Tulloss R.E."/>
            <person name="Uehling J."/>
            <person name="Grigoriev I.V."/>
            <person name="Vagvolgyi C."/>
            <person name="Papp T."/>
            <person name="Martin F.M."/>
            <person name="Miettinen O."/>
            <person name="Hibbett D.S."/>
            <person name="Nagy L.G."/>
        </authorList>
    </citation>
    <scope>NUCLEOTIDE SEQUENCE [LARGE SCALE GENOMIC DNA]</scope>
    <source>
        <strain evidence="1 2">OMC1185</strain>
    </source>
</reference>
<proteinExistence type="predicted"/>
<accession>A0A5C3N1N9</accession>
<name>A0A5C3N1N9_9AGAM</name>
<evidence type="ECO:0000313" key="2">
    <source>
        <dbReference type="Proteomes" id="UP000305948"/>
    </source>
</evidence>
<protein>
    <submittedName>
        <fullName evidence="1">Uncharacterized protein</fullName>
    </submittedName>
</protein>
<gene>
    <name evidence="1" type="ORF">OE88DRAFT_1561548</name>
</gene>
<evidence type="ECO:0000313" key="1">
    <source>
        <dbReference type="EMBL" id="TFK51554.1"/>
    </source>
</evidence>
<dbReference type="Proteomes" id="UP000305948">
    <property type="component" value="Unassembled WGS sequence"/>
</dbReference>
<sequence length="182" mass="19866">MSCCVCCLFHSSGCLPHIRCRFGCHLLPASPVATPRHENSENGAQIYSGFPNCFAISSFRDVVFPVKSRETSGCPTSSRYATCITRIGIGLHTSTYSGDIAAHSMLTRNMAMPLHMSRLLNEWQRDREAAADLEIFVTISCFSSFTPRSYGGVARAFRGQGLNGCKGVRSLSYDSHILSSIA</sequence>
<organism evidence="1 2">
    <name type="scientific">Heliocybe sulcata</name>
    <dbReference type="NCBI Taxonomy" id="5364"/>
    <lineage>
        <taxon>Eukaryota</taxon>
        <taxon>Fungi</taxon>
        <taxon>Dikarya</taxon>
        <taxon>Basidiomycota</taxon>
        <taxon>Agaricomycotina</taxon>
        <taxon>Agaricomycetes</taxon>
        <taxon>Gloeophyllales</taxon>
        <taxon>Gloeophyllaceae</taxon>
        <taxon>Heliocybe</taxon>
    </lineage>
</organism>
<dbReference type="AlphaFoldDB" id="A0A5C3N1N9"/>
<dbReference type="EMBL" id="ML213511">
    <property type="protein sequence ID" value="TFK51554.1"/>
    <property type="molecule type" value="Genomic_DNA"/>
</dbReference>